<gene>
    <name evidence="2" type="primary">orf16</name>
</gene>
<organism evidence="2">
    <name type="scientific">Providencia alcalifaciens</name>
    <dbReference type="NCBI Taxonomy" id="126385"/>
    <lineage>
        <taxon>Bacteria</taxon>
        <taxon>Pseudomonadati</taxon>
        <taxon>Pseudomonadota</taxon>
        <taxon>Gammaproteobacteria</taxon>
        <taxon>Enterobacterales</taxon>
        <taxon>Morganellaceae</taxon>
        <taxon>Providencia</taxon>
    </lineage>
</organism>
<evidence type="ECO:0000256" key="1">
    <source>
        <dbReference type="SAM" id="Phobius"/>
    </source>
</evidence>
<feature type="transmembrane region" description="Helical" evidence="1">
    <location>
        <begin position="49"/>
        <end position="68"/>
    </location>
</feature>
<feature type="transmembrane region" description="Helical" evidence="1">
    <location>
        <begin position="20"/>
        <end position="37"/>
    </location>
</feature>
<evidence type="ECO:0000313" key="2">
    <source>
        <dbReference type="EMBL" id="AXL96495.1"/>
    </source>
</evidence>
<dbReference type="AlphaFoldDB" id="A0A346CLM1"/>
<keyword evidence="1" id="KW-0472">Membrane</keyword>
<keyword evidence="1" id="KW-0812">Transmembrane</keyword>
<dbReference type="EMBL" id="MH444269">
    <property type="protein sequence ID" value="AXL96495.1"/>
    <property type="molecule type" value="Genomic_DNA"/>
</dbReference>
<keyword evidence="1" id="KW-1133">Transmembrane helix</keyword>
<proteinExistence type="predicted"/>
<protein>
    <recommendedName>
        <fullName evidence="3">Acyltransferase family protein</fullName>
    </recommendedName>
</protein>
<accession>A0A346CLM1</accession>
<name>A0A346CLM1_9GAMM</name>
<feature type="transmembrane region" description="Helical" evidence="1">
    <location>
        <begin position="74"/>
        <end position="93"/>
    </location>
</feature>
<reference evidence="2" key="1">
    <citation type="submission" date="2018-06" db="EMBL/GenBank/DDBJ databases">
        <title>Development of a Molecular Serotyping Scheme and a Multiplexed Luminex-Based Array for Providencia.</title>
        <authorList>
            <person name="Du Y."/>
            <person name="Liu B."/>
        </authorList>
    </citation>
    <scope>NUCLEOTIDE SEQUENCE</scope>
</reference>
<sequence>MPLVIFYIFISYDKKLILELPLTSLYLATTIMLFTSMYKINLKQNKIDLAKLSIAIYLLHPIFINMVGSPDKGIYLLKYIAIIISCIFSYFILKKLKLNRLF</sequence>
<evidence type="ECO:0008006" key="3">
    <source>
        <dbReference type="Google" id="ProtNLM"/>
    </source>
</evidence>